<dbReference type="STRING" id="1212765.MHLP_03245"/>
<keyword evidence="2" id="KW-1185">Reference proteome</keyword>
<accession>I7CK22</accession>
<organism evidence="1 2">
    <name type="scientific">Mycoplasma haematolamae (strain Purdue)</name>
    <dbReference type="NCBI Taxonomy" id="1212765"/>
    <lineage>
        <taxon>Bacteria</taxon>
        <taxon>Bacillati</taxon>
        <taxon>Mycoplasmatota</taxon>
        <taxon>Mollicutes</taxon>
        <taxon>Mycoplasmataceae</taxon>
        <taxon>Mycoplasma</taxon>
    </lineage>
</organism>
<dbReference type="PATRIC" id="fig|1212765.3.peg.735"/>
<dbReference type="Proteomes" id="UP000006502">
    <property type="component" value="Chromosome"/>
</dbReference>
<reference evidence="1 2" key="1">
    <citation type="journal article" date="2012" name="J. Bacteriol.">
        <title>Genome Sequence of "Candidatus Mycoplasma haemolamae" Strain Purdue, a Red Blood Cell Pathogen of Alpacas (Vicugna pacos) and Llamas (Lama glama).</title>
        <authorList>
            <person name="Guimaraes A.M."/>
            <person name="Toth B."/>
            <person name="Santos A.P."/>
            <person name="do Nascimento N.C."/>
            <person name="Kritchevsky J.E."/>
            <person name="Messick J.B."/>
        </authorList>
    </citation>
    <scope>NUCLEOTIDE SEQUENCE [LARGE SCALE GENOMIC DNA]</scope>
    <source>
        <strain evidence="1 2">Purdue</strain>
    </source>
</reference>
<dbReference type="AlphaFoldDB" id="I7CK22"/>
<dbReference type="KEGG" id="mhl:MHLP_03245"/>
<gene>
    <name evidence="1" type="ordered locus">MHLP_03245</name>
</gene>
<dbReference type="HOGENOM" id="CLU_160648_0_0_14"/>
<dbReference type="EMBL" id="CP003731">
    <property type="protein sequence ID" value="AFO52229.1"/>
    <property type="molecule type" value="Genomic_DNA"/>
</dbReference>
<evidence type="ECO:0000313" key="1">
    <source>
        <dbReference type="EMBL" id="AFO52229.1"/>
    </source>
</evidence>
<name>I7CK22_MYCHA</name>
<evidence type="ECO:0000313" key="2">
    <source>
        <dbReference type="Proteomes" id="UP000006502"/>
    </source>
</evidence>
<protein>
    <submittedName>
        <fullName evidence="1">Uncharacterized protein</fullName>
    </submittedName>
</protein>
<proteinExistence type="predicted"/>
<reference evidence="2" key="2">
    <citation type="submission" date="2012-07" db="EMBL/GenBank/DDBJ databases">
        <title>Complete genome sequence of 'Candidatus Mycoplasma haemolamae'.</title>
        <authorList>
            <person name="Guimaraes A.M.S."/>
            <person name="Toth B."/>
            <person name="Santos A.P."/>
            <person name="Nascimento N.C."/>
            <person name="Sojka J.E."/>
            <person name="Messick J.B."/>
        </authorList>
    </citation>
    <scope>NUCLEOTIDE SEQUENCE [LARGE SCALE GENOMIC DNA]</scope>
    <source>
        <strain evidence="2">Purdue</strain>
    </source>
</reference>
<sequence length="128" mass="14747">MKETLHNMSKQIETWITRINSENEGVKKISAIFETYVAIADSTVKLLKLYQKKGSDRVEEGVRKSKEIVNQVNKLNEEIVQFNRDWGFLKQQFTVFKAYEGKLSDILCSLRTTSKTNCANPALEQETI</sequence>